<dbReference type="InterPro" id="IPR000477">
    <property type="entry name" value="RT_dom"/>
</dbReference>
<accession>A0A438DWQ3</accession>
<comment type="caution">
    <text evidence="10">The sequence shown here is derived from an EMBL/GenBank/DDBJ whole genome shotgun (WGS) entry which is preliminary data.</text>
</comment>
<feature type="domain" description="Reverse transcriptase RNase H-like" evidence="8">
    <location>
        <begin position="306"/>
        <end position="382"/>
    </location>
</feature>
<dbReference type="Gene3D" id="1.10.340.70">
    <property type="match status" value="1"/>
</dbReference>
<dbReference type="Gene3D" id="3.10.10.10">
    <property type="entry name" value="HIV Type 1 Reverse Transcriptase, subunit A, domain 1"/>
    <property type="match status" value="1"/>
</dbReference>
<dbReference type="SUPFAM" id="SSF56672">
    <property type="entry name" value="DNA/RNA polymerases"/>
    <property type="match status" value="1"/>
</dbReference>
<evidence type="ECO:0000256" key="2">
    <source>
        <dbReference type="ARBA" id="ARBA00022695"/>
    </source>
</evidence>
<evidence type="ECO:0000313" key="10">
    <source>
        <dbReference type="EMBL" id="RVW39909.1"/>
    </source>
</evidence>
<reference evidence="10 11" key="1">
    <citation type="journal article" date="2018" name="PLoS Genet.">
        <title>Population sequencing reveals clonal diversity and ancestral inbreeding in the grapevine cultivar Chardonnay.</title>
        <authorList>
            <person name="Roach M.J."/>
            <person name="Johnson D.L."/>
            <person name="Bohlmann J."/>
            <person name="van Vuuren H.J."/>
            <person name="Jones S.J."/>
            <person name="Pretorius I.S."/>
            <person name="Schmidt S.A."/>
            <person name="Borneman A.R."/>
        </authorList>
    </citation>
    <scope>NUCLEOTIDE SEQUENCE [LARGE SCALE GENOMIC DNA]</scope>
    <source>
        <strain evidence="11">cv. Chardonnay</strain>
        <tissue evidence="10">Leaf</tissue>
    </source>
</reference>
<keyword evidence="4" id="KW-0255">Endonuclease</keyword>
<dbReference type="InterPro" id="IPR050951">
    <property type="entry name" value="Retrovirus_Pol_polyprotein"/>
</dbReference>
<dbReference type="InterPro" id="IPR043502">
    <property type="entry name" value="DNA/RNA_pol_sf"/>
</dbReference>
<dbReference type="CDD" id="cd01647">
    <property type="entry name" value="RT_LTR"/>
    <property type="match status" value="1"/>
</dbReference>
<evidence type="ECO:0000259" key="8">
    <source>
        <dbReference type="Pfam" id="PF17917"/>
    </source>
</evidence>
<dbReference type="PANTHER" id="PTHR37984:SF5">
    <property type="entry name" value="PROTEIN NYNRIN-LIKE"/>
    <property type="match status" value="1"/>
</dbReference>
<dbReference type="AlphaFoldDB" id="A0A438DWQ3"/>
<evidence type="ECO:0000259" key="7">
    <source>
        <dbReference type="Pfam" id="PF00078"/>
    </source>
</evidence>
<protein>
    <submittedName>
        <fullName evidence="10">Retrovirus-related Pol polyprotein from transposon 17.6</fullName>
    </submittedName>
</protein>
<dbReference type="InterPro" id="IPR041373">
    <property type="entry name" value="RT_RNaseH"/>
</dbReference>
<dbReference type="Pfam" id="PF17921">
    <property type="entry name" value="Integrase_H2C2"/>
    <property type="match status" value="1"/>
</dbReference>
<proteinExistence type="predicted"/>
<gene>
    <name evidence="10" type="primary">pol_1055</name>
    <name evidence="10" type="ORF">CK203_083185</name>
</gene>
<keyword evidence="2" id="KW-0548">Nucleotidyltransferase</keyword>
<dbReference type="GO" id="GO:0004519">
    <property type="term" value="F:endonuclease activity"/>
    <property type="evidence" value="ECO:0007669"/>
    <property type="project" value="UniProtKB-KW"/>
</dbReference>
<dbReference type="CDD" id="cd09274">
    <property type="entry name" value="RNase_HI_RT_Ty3"/>
    <property type="match status" value="1"/>
</dbReference>
<dbReference type="EMBL" id="QGNW01001469">
    <property type="protein sequence ID" value="RVW39909.1"/>
    <property type="molecule type" value="Genomic_DNA"/>
</dbReference>
<dbReference type="GO" id="GO:0003964">
    <property type="term" value="F:RNA-directed DNA polymerase activity"/>
    <property type="evidence" value="ECO:0007669"/>
    <property type="project" value="UniProtKB-KW"/>
</dbReference>
<dbReference type="GO" id="GO:0016787">
    <property type="term" value="F:hydrolase activity"/>
    <property type="evidence" value="ECO:0007669"/>
    <property type="project" value="UniProtKB-KW"/>
</dbReference>
<dbReference type="Gene3D" id="3.30.70.270">
    <property type="match status" value="2"/>
</dbReference>
<keyword evidence="6" id="KW-0695">RNA-directed DNA polymerase</keyword>
<evidence type="ECO:0000256" key="5">
    <source>
        <dbReference type="ARBA" id="ARBA00022801"/>
    </source>
</evidence>
<dbReference type="Pfam" id="PF17917">
    <property type="entry name" value="RT_RNaseH"/>
    <property type="match status" value="1"/>
</dbReference>
<sequence length="517" mass="59176">MKNSRGQQLLDTFRALPGVHFMHTICRFEAREVKKSNASNGAQIGVEMKKLKSNSEDVSSEDEWLGFLSLGVKKAGPWVNPTQVVPKKSGITVVQNEKGEEIATHLTSVLERVSSHPFYCFLDGYSGYFQIEIDVEDQEKNTFTCPFGTYAYRRMPFGLCNAPATFQRCMLSIFSDMVERIMEVFMDDITIYGGTFEECLVNLEAVLNRCIEKDLVLNWEKCHFMVHQGIVLGHIISEKGIEVDKANVELIVKLPSPTTVKGVRQFLGHAGFYRRFIKDFSKLSKPLCELLAKDAKICAWPKRRWKAYVIYYASKTLNEAQRNYTTTKKELLAVVFALDKFRAYLVGSFIIVFTDHSALKYLLTKQDAKARLIRWILLLQEFDLQIRDKKGMENVVAGYLSRKTPWYAHIANYLVTGEVPSEWKAQDRKHFFAKIHAYYWEEPFLFKYGTDQIIRKCVPKEEQQGILSHCHESACGSHFASQKTAMKVLQSGFCWPSLFKDAHTMCRAVIDARGSGS</sequence>
<evidence type="ECO:0000313" key="11">
    <source>
        <dbReference type="Proteomes" id="UP000288805"/>
    </source>
</evidence>
<evidence type="ECO:0000256" key="4">
    <source>
        <dbReference type="ARBA" id="ARBA00022759"/>
    </source>
</evidence>
<dbReference type="InterPro" id="IPR043128">
    <property type="entry name" value="Rev_trsase/Diguanyl_cyclase"/>
</dbReference>
<evidence type="ECO:0000259" key="9">
    <source>
        <dbReference type="Pfam" id="PF17921"/>
    </source>
</evidence>
<evidence type="ECO:0000256" key="1">
    <source>
        <dbReference type="ARBA" id="ARBA00022679"/>
    </source>
</evidence>
<keyword evidence="5" id="KW-0378">Hydrolase</keyword>
<feature type="domain" description="Reverse transcriptase" evidence="7">
    <location>
        <begin position="107"/>
        <end position="236"/>
    </location>
</feature>
<evidence type="ECO:0000256" key="6">
    <source>
        <dbReference type="ARBA" id="ARBA00022918"/>
    </source>
</evidence>
<dbReference type="InterPro" id="IPR041588">
    <property type="entry name" value="Integrase_H2C2"/>
</dbReference>
<dbReference type="PANTHER" id="PTHR37984">
    <property type="entry name" value="PROTEIN CBG26694"/>
    <property type="match status" value="1"/>
</dbReference>
<dbReference type="Pfam" id="PF00078">
    <property type="entry name" value="RVT_1"/>
    <property type="match status" value="1"/>
</dbReference>
<evidence type="ECO:0000256" key="3">
    <source>
        <dbReference type="ARBA" id="ARBA00022722"/>
    </source>
</evidence>
<organism evidence="10 11">
    <name type="scientific">Vitis vinifera</name>
    <name type="common">Grape</name>
    <dbReference type="NCBI Taxonomy" id="29760"/>
    <lineage>
        <taxon>Eukaryota</taxon>
        <taxon>Viridiplantae</taxon>
        <taxon>Streptophyta</taxon>
        <taxon>Embryophyta</taxon>
        <taxon>Tracheophyta</taxon>
        <taxon>Spermatophyta</taxon>
        <taxon>Magnoliopsida</taxon>
        <taxon>eudicotyledons</taxon>
        <taxon>Gunneridae</taxon>
        <taxon>Pentapetalae</taxon>
        <taxon>rosids</taxon>
        <taxon>Vitales</taxon>
        <taxon>Vitaceae</taxon>
        <taxon>Viteae</taxon>
        <taxon>Vitis</taxon>
    </lineage>
</organism>
<dbReference type="Proteomes" id="UP000288805">
    <property type="component" value="Unassembled WGS sequence"/>
</dbReference>
<name>A0A438DWQ3_VITVI</name>
<feature type="domain" description="Integrase zinc-binding" evidence="9">
    <location>
        <begin position="458"/>
        <end position="507"/>
    </location>
</feature>
<keyword evidence="1" id="KW-0808">Transferase</keyword>
<keyword evidence="3" id="KW-0540">Nuclease</keyword>